<dbReference type="EMBL" id="JEMT01026501">
    <property type="protein sequence ID" value="EXX59316.1"/>
    <property type="molecule type" value="Genomic_DNA"/>
</dbReference>
<proteinExistence type="predicted"/>
<evidence type="ECO:0000313" key="1">
    <source>
        <dbReference type="EMBL" id="EXX59316.1"/>
    </source>
</evidence>
<keyword evidence="2" id="KW-1185">Reference proteome</keyword>
<name>A0A015KI65_RHIIW</name>
<evidence type="ECO:0000313" key="2">
    <source>
        <dbReference type="Proteomes" id="UP000022910"/>
    </source>
</evidence>
<comment type="caution">
    <text evidence="1">The sequence shown here is derived from an EMBL/GenBank/DDBJ whole genome shotgun (WGS) entry which is preliminary data.</text>
</comment>
<organism evidence="1 2">
    <name type="scientific">Rhizophagus irregularis (strain DAOM 197198w)</name>
    <name type="common">Glomus intraradices</name>
    <dbReference type="NCBI Taxonomy" id="1432141"/>
    <lineage>
        <taxon>Eukaryota</taxon>
        <taxon>Fungi</taxon>
        <taxon>Fungi incertae sedis</taxon>
        <taxon>Mucoromycota</taxon>
        <taxon>Glomeromycotina</taxon>
        <taxon>Glomeromycetes</taxon>
        <taxon>Glomerales</taxon>
        <taxon>Glomeraceae</taxon>
        <taxon>Rhizophagus</taxon>
    </lineage>
</organism>
<gene>
    <name evidence="1" type="ORF">RirG_190160</name>
</gene>
<dbReference type="HOGENOM" id="CLU_2062745_0_0_1"/>
<reference evidence="1 2" key="1">
    <citation type="submission" date="2014-02" db="EMBL/GenBank/DDBJ databases">
        <title>Single nucleus genome sequencing reveals high similarity among nuclei of an endomycorrhizal fungus.</title>
        <authorList>
            <person name="Lin K."/>
            <person name="Geurts R."/>
            <person name="Zhang Z."/>
            <person name="Limpens E."/>
            <person name="Saunders D.G."/>
            <person name="Mu D."/>
            <person name="Pang E."/>
            <person name="Cao H."/>
            <person name="Cha H."/>
            <person name="Lin T."/>
            <person name="Zhou Q."/>
            <person name="Shang Y."/>
            <person name="Li Y."/>
            <person name="Ivanov S."/>
            <person name="Sharma T."/>
            <person name="Velzen R.V."/>
            <person name="Ruijter N.D."/>
            <person name="Aanen D.K."/>
            <person name="Win J."/>
            <person name="Kamoun S."/>
            <person name="Bisseling T."/>
            <person name="Huang S."/>
        </authorList>
    </citation>
    <scope>NUCLEOTIDE SEQUENCE [LARGE SCALE GENOMIC DNA]</scope>
    <source>
        <strain evidence="2">DAOM197198w</strain>
    </source>
</reference>
<accession>A0A015KI65</accession>
<dbReference type="OrthoDB" id="10306447at2759"/>
<protein>
    <submittedName>
        <fullName evidence="1">Uncharacterized protein</fullName>
    </submittedName>
</protein>
<sequence length="119" mass="13433">MSNGQLLVVAEKDHTNALYYSQRSYVHSYDHTQNINIQEIFADWWVLLNSEIVYEYIGKLVFTLDEKVANGLLAKAKKASTTAPCSVPEKEYLRFIGGGECNVIKGACNVVRELEMLLC</sequence>
<dbReference type="AlphaFoldDB" id="A0A015KI65"/>
<dbReference type="Proteomes" id="UP000022910">
    <property type="component" value="Unassembled WGS sequence"/>
</dbReference>